<dbReference type="SUPFAM" id="SSF63451">
    <property type="entry name" value="LEM domain"/>
    <property type="match status" value="1"/>
</dbReference>
<dbReference type="SMART" id="SM00540">
    <property type="entry name" value="LEM"/>
    <property type="match status" value="1"/>
</dbReference>
<dbReference type="AlphaFoldDB" id="A0A8C5R4H8"/>
<dbReference type="PANTHER" id="PTHR47981:SF6">
    <property type="entry name" value="SI:DKEY-13A21.4"/>
    <property type="match status" value="1"/>
</dbReference>
<dbReference type="SMART" id="SM00174">
    <property type="entry name" value="RHO"/>
    <property type="match status" value="1"/>
</dbReference>
<evidence type="ECO:0000256" key="11">
    <source>
        <dbReference type="SAM" id="MobiDB-lite"/>
    </source>
</evidence>
<dbReference type="CDD" id="cd12939">
    <property type="entry name" value="LEM_emerin"/>
    <property type="match status" value="1"/>
</dbReference>
<dbReference type="GO" id="GO:0005764">
    <property type="term" value="C:lysosome"/>
    <property type="evidence" value="ECO:0007669"/>
    <property type="project" value="UniProtKB-ARBA"/>
</dbReference>
<dbReference type="Gene3D" id="1.10.720.40">
    <property type="match status" value="1"/>
</dbReference>
<keyword evidence="7" id="KW-0449">Lipoprotein</keyword>
<keyword evidence="8" id="KW-0636">Prenylation</keyword>
<comment type="subcellular location">
    <subcellularLocation>
        <location evidence="1">Cytoplasmic vesicle</location>
        <location evidence="1">Phagosome membrane</location>
        <topology evidence="1">Lipid-anchor</topology>
        <orientation evidence="1">Cytoplasmic side</orientation>
    </subcellularLocation>
</comment>
<evidence type="ECO:0000259" key="12">
    <source>
        <dbReference type="PROSITE" id="PS50954"/>
    </source>
</evidence>
<dbReference type="InterPro" id="IPR011015">
    <property type="entry name" value="LEM/LEM-like_dom_sf"/>
</dbReference>
<evidence type="ECO:0000256" key="5">
    <source>
        <dbReference type="ARBA" id="ARBA00022927"/>
    </source>
</evidence>
<dbReference type="PROSITE" id="PS51421">
    <property type="entry name" value="RAS"/>
    <property type="match status" value="1"/>
</dbReference>
<protein>
    <recommendedName>
        <fullName evidence="10">Ras-related protein Rab-7b</fullName>
    </recommendedName>
</protein>
<evidence type="ECO:0000256" key="7">
    <source>
        <dbReference type="ARBA" id="ARBA00023288"/>
    </source>
</evidence>
<dbReference type="InterPro" id="IPR027417">
    <property type="entry name" value="P-loop_NTPase"/>
</dbReference>
<comment type="similarity">
    <text evidence="2">Belongs to the small GTPase superfamily. Rab family.</text>
</comment>
<dbReference type="SMART" id="SM00175">
    <property type="entry name" value="RAB"/>
    <property type="match status" value="1"/>
</dbReference>
<dbReference type="InterPro" id="IPR001806">
    <property type="entry name" value="Small_GTPase"/>
</dbReference>
<dbReference type="GO" id="GO:0005770">
    <property type="term" value="C:late endosome"/>
    <property type="evidence" value="ECO:0007669"/>
    <property type="project" value="TreeGrafter"/>
</dbReference>
<proteinExistence type="inferred from homology"/>
<dbReference type="GO" id="GO:0003924">
    <property type="term" value="F:GTPase activity"/>
    <property type="evidence" value="ECO:0007669"/>
    <property type="project" value="InterPro"/>
</dbReference>
<evidence type="ECO:0000256" key="10">
    <source>
        <dbReference type="ARBA" id="ARBA00067801"/>
    </source>
</evidence>
<dbReference type="SUPFAM" id="SSF52540">
    <property type="entry name" value="P-loop containing nucleoside triphosphate hydrolases"/>
    <property type="match status" value="1"/>
</dbReference>
<evidence type="ECO:0000256" key="8">
    <source>
        <dbReference type="ARBA" id="ARBA00023289"/>
    </source>
</evidence>
<sequence length="318" mass="36887">MDQYKRMSDEELISTLRKYNIAYGPIVGSTRTLYEKKLFEYERHKSKISPSFGSYDSKPQYSQRDYDNDNEEEEYYEEKITRTVGYPQAYQRTRTEYLPERAIPFFRRVSSFLWTSCSMFPRRHLKLLLIGNAGVGKSALMNQYVNSRFSNHYRATIGADFFTKEVRVDEKLVTVQIWDTAGTERFQSLGAALYRGTACCLLVFDVTSPNSFQSLETWHKEFLVQAEPADPDTFPFVVIANKTDLDERQVSPRHAQEWCSVYRAEYFEASAKEAFNVDEAFLCAIRLGLKNHQEPDNAQNSLTLSPQVEVKQKGKCEC</sequence>
<evidence type="ECO:0000256" key="3">
    <source>
        <dbReference type="ARBA" id="ARBA00022448"/>
    </source>
</evidence>
<dbReference type="PRINTS" id="PR00449">
    <property type="entry name" value="RASTRNSFRMNG"/>
</dbReference>
<keyword evidence="4" id="KW-0547">Nucleotide-binding</keyword>
<reference evidence="13" key="1">
    <citation type="submission" date="2025-08" db="UniProtKB">
        <authorList>
            <consortium name="Ensembl"/>
        </authorList>
    </citation>
    <scope>IDENTIFICATION</scope>
</reference>
<dbReference type="PROSITE" id="PS50954">
    <property type="entry name" value="LEM"/>
    <property type="match status" value="1"/>
</dbReference>
<dbReference type="InterPro" id="IPR005225">
    <property type="entry name" value="Small_GTP-bd"/>
</dbReference>
<dbReference type="OrthoDB" id="1436450at2759"/>
<evidence type="ECO:0000256" key="1">
    <source>
        <dbReference type="ARBA" id="ARBA00004616"/>
    </source>
</evidence>
<dbReference type="GO" id="GO:0005525">
    <property type="term" value="F:GTP binding"/>
    <property type="evidence" value="ECO:0007669"/>
    <property type="project" value="UniProtKB-KW"/>
</dbReference>
<evidence type="ECO:0000256" key="6">
    <source>
        <dbReference type="ARBA" id="ARBA00023134"/>
    </source>
</evidence>
<keyword evidence="14" id="KW-1185">Reference proteome</keyword>
<dbReference type="PROSITE" id="PS51420">
    <property type="entry name" value="RHO"/>
    <property type="match status" value="1"/>
</dbReference>
<dbReference type="GO" id="GO:0008333">
    <property type="term" value="P:endosome to lysosome transport"/>
    <property type="evidence" value="ECO:0007669"/>
    <property type="project" value="TreeGrafter"/>
</dbReference>
<evidence type="ECO:0000256" key="4">
    <source>
        <dbReference type="ARBA" id="ARBA00022741"/>
    </source>
</evidence>
<dbReference type="PROSITE" id="PS51419">
    <property type="entry name" value="RAB"/>
    <property type="match status" value="1"/>
</dbReference>
<feature type="compositionally biased region" description="Polar residues" evidence="11">
    <location>
        <begin position="50"/>
        <end position="63"/>
    </location>
</feature>
<dbReference type="Ensembl" id="ENSLLET00000048976.1">
    <property type="protein sequence ID" value="ENSLLEP00000047121.1"/>
    <property type="gene ID" value="ENSLLEG00000029786.1"/>
</dbReference>
<dbReference type="InterPro" id="IPR034989">
    <property type="entry name" value="LEM_emerin"/>
</dbReference>
<keyword evidence="6" id="KW-0342">GTP-binding</keyword>
<dbReference type="GO" id="GO:0030670">
    <property type="term" value="C:phagocytic vesicle membrane"/>
    <property type="evidence" value="ECO:0007669"/>
    <property type="project" value="UniProtKB-SubCell"/>
</dbReference>
<dbReference type="FunFam" id="3.40.50.300:FF:000751">
    <property type="entry name" value="Rab family GTPase, putative"/>
    <property type="match status" value="1"/>
</dbReference>
<dbReference type="Gene3D" id="3.40.50.300">
    <property type="entry name" value="P-loop containing nucleotide triphosphate hydrolases"/>
    <property type="match status" value="1"/>
</dbReference>
<dbReference type="FunFam" id="1.10.720.40:FF:000001">
    <property type="entry name" value="LEM domain containing 2, isoform CRA_a"/>
    <property type="match status" value="1"/>
</dbReference>
<dbReference type="GO" id="GO:0002682">
    <property type="term" value="P:regulation of immune system process"/>
    <property type="evidence" value="ECO:0007669"/>
    <property type="project" value="UniProtKB-ARBA"/>
</dbReference>
<dbReference type="Pfam" id="PF00071">
    <property type="entry name" value="Ras"/>
    <property type="match status" value="1"/>
</dbReference>
<dbReference type="NCBIfam" id="TIGR00231">
    <property type="entry name" value="small_GTP"/>
    <property type="match status" value="1"/>
</dbReference>
<dbReference type="GO" id="GO:0015031">
    <property type="term" value="P:protein transport"/>
    <property type="evidence" value="ECO:0007669"/>
    <property type="project" value="UniProtKB-KW"/>
</dbReference>
<accession>A0A8C5R4H8</accession>
<keyword evidence="5" id="KW-0653">Protein transport</keyword>
<dbReference type="SMART" id="SM00176">
    <property type="entry name" value="RAN"/>
    <property type="match status" value="1"/>
</dbReference>
<name>A0A8C5R4H8_9ANUR</name>
<evidence type="ECO:0000256" key="9">
    <source>
        <dbReference type="ARBA" id="ARBA00058158"/>
    </source>
</evidence>
<evidence type="ECO:0000313" key="13">
    <source>
        <dbReference type="Ensembl" id="ENSLLEP00000047121.1"/>
    </source>
</evidence>
<feature type="region of interest" description="Disordered" evidence="11">
    <location>
        <begin position="50"/>
        <end position="72"/>
    </location>
</feature>
<dbReference type="SMART" id="SM00173">
    <property type="entry name" value="RAS"/>
    <property type="match status" value="1"/>
</dbReference>
<dbReference type="InterPro" id="IPR003887">
    <property type="entry name" value="LEM_dom"/>
</dbReference>
<evidence type="ECO:0000313" key="14">
    <source>
        <dbReference type="Proteomes" id="UP000694569"/>
    </source>
</evidence>
<dbReference type="GO" id="GO:0090385">
    <property type="term" value="P:phagosome-lysosome fusion"/>
    <property type="evidence" value="ECO:0007669"/>
    <property type="project" value="TreeGrafter"/>
</dbReference>
<dbReference type="CDD" id="cd01862">
    <property type="entry name" value="Rab7"/>
    <property type="match status" value="1"/>
</dbReference>
<dbReference type="Pfam" id="PF03020">
    <property type="entry name" value="LEM"/>
    <property type="match status" value="1"/>
</dbReference>
<dbReference type="Proteomes" id="UP000694569">
    <property type="component" value="Unplaced"/>
</dbReference>
<reference evidence="13" key="2">
    <citation type="submission" date="2025-09" db="UniProtKB">
        <authorList>
            <consortium name="Ensembl"/>
        </authorList>
    </citation>
    <scope>IDENTIFICATION</scope>
</reference>
<comment type="function">
    <text evidence="9">Controls vesicular trafficking from endosomes to the trans-Golgi network (TGN). Acts as a negative regulator of TLR9 signaling and can suppress TLR9-triggered TNFA, IL6, and IFNB production in macrophages by promoting TLR9 lysosomal degradation. Also negatively regulates TLR4 signaling in macrophages by promoting lysosomal degradation of TLR4. Promotes megakaryocytic differentiation by increasing NF-kappa-B-dependent IL6 production and subsequently enhancing the association of STAT3 with GATA1. Not involved in the regulation of the EGF- and EGFR degradation pathway.</text>
</comment>
<evidence type="ECO:0000256" key="2">
    <source>
        <dbReference type="ARBA" id="ARBA00006270"/>
    </source>
</evidence>
<dbReference type="PANTHER" id="PTHR47981">
    <property type="entry name" value="RAB FAMILY"/>
    <property type="match status" value="1"/>
</dbReference>
<organism evidence="13 14">
    <name type="scientific">Leptobrachium leishanense</name>
    <name type="common">Leishan spiny toad</name>
    <dbReference type="NCBI Taxonomy" id="445787"/>
    <lineage>
        <taxon>Eukaryota</taxon>
        <taxon>Metazoa</taxon>
        <taxon>Chordata</taxon>
        <taxon>Craniata</taxon>
        <taxon>Vertebrata</taxon>
        <taxon>Euteleostomi</taxon>
        <taxon>Amphibia</taxon>
        <taxon>Batrachia</taxon>
        <taxon>Anura</taxon>
        <taxon>Pelobatoidea</taxon>
        <taxon>Megophryidae</taxon>
        <taxon>Leptobrachium</taxon>
    </lineage>
</organism>
<feature type="domain" description="LEM" evidence="12">
    <location>
        <begin position="1"/>
        <end position="45"/>
    </location>
</feature>
<keyword evidence="3" id="KW-0813">Transport</keyword>
<dbReference type="GeneTree" id="ENSGT00940000166196"/>